<keyword evidence="4" id="KW-1185">Reference proteome</keyword>
<gene>
    <name evidence="3" type="ORF">OFUS_LOCUS18431</name>
</gene>
<dbReference type="CDD" id="cd22823">
    <property type="entry name" value="Gal_Rha_Lectin"/>
    <property type="match status" value="1"/>
</dbReference>
<comment type="caution">
    <text evidence="3">The sequence shown here is derived from an EMBL/GenBank/DDBJ whole genome shotgun (WGS) entry which is preliminary data.</text>
</comment>
<keyword evidence="2" id="KW-0472">Membrane</keyword>
<dbReference type="EMBL" id="CAIIXF020000009">
    <property type="protein sequence ID" value="CAH1793602.1"/>
    <property type="molecule type" value="Genomic_DNA"/>
</dbReference>
<name>A0A8S4PGS9_OWEFU</name>
<sequence length="482" mass="53531">GIISSYTLVSSKGLKHKSVDSSLWNMKKFAIIPTVIAFAAISFSNGTYAEVQCEEGTAKQKIEMICPHGLSLNLQNITKQCNSSACDNYSIPRSEWEPDLLRCFGQSSCTHQLVTVLRICFSCEQSVKHHKRDMIYINCEQGTVIEITATLSLDSASKYSHKVHYPGNKDERLLKLRKWCNGLSQCEMISSPGHSHRYEQILFKCILASTRTFPIQRPLKLHTMGILDTHGMVLSVIHHKRDMVYIKCEQSTVIKIKAALSFNRARKNSKVHYSGIKSVRLLKLKEWCDGLEVCELISSPGGRHKYEQILYQCVLVSPTTSQTHSNQKTQTDPMPNLHTKPVMITQKSVQLTNHQLVSSTQLNIGMRKASQVTNELLKPVISGTARPYKAIDVATDPAPDNSILVGTDLTPAESIGTLVIPLAVGLSVGVIALVMVAVALVYLLWAKAHMPSDRGKNVEEADPVDSPMIPLRTEPQRGEDSQ</sequence>
<evidence type="ECO:0000313" key="4">
    <source>
        <dbReference type="Proteomes" id="UP000749559"/>
    </source>
</evidence>
<feature type="transmembrane region" description="Helical" evidence="2">
    <location>
        <begin position="418"/>
        <end position="445"/>
    </location>
</feature>
<evidence type="ECO:0000256" key="2">
    <source>
        <dbReference type="SAM" id="Phobius"/>
    </source>
</evidence>
<dbReference type="AlphaFoldDB" id="A0A8S4PGS9"/>
<proteinExistence type="predicted"/>
<keyword evidence="2" id="KW-0812">Transmembrane</keyword>
<feature type="region of interest" description="Disordered" evidence="1">
    <location>
        <begin position="454"/>
        <end position="482"/>
    </location>
</feature>
<accession>A0A8S4PGS9</accession>
<feature type="non-terminal residue" evidence="3">
    <location>
        <position position="1"/>
    </location>
</feature>
<protein>
    <submittedName>
        <fullName evidence="3">Uncharacterized protein</fullName>
    </submittedName>
</protein>
<evidence type="ECO:0000313" key="3">
    <source>
        <dbReference type="EMBL" id="CAH1793602.1"/>
    </source>
</evidence>
<organism evidence="3 4">
    <name type="scientific">Owenia fusiformis</name>
    <name type="common">Polychaete worm</name>
    <dbReference type="NCBI Taxonomy" id="6347"/>
    <lineage>
        <taxon>Eukaryota</taxon>
        <taxon>Metazoa</taxon>
        <taxon>Spiralia</taxon>
        <taxon>Lophotrochozoa</taxon>
        <taxon>Annelida</taxon>
        <taxon>Polychaeta</taxon>
        <taxon>Sedentaria</taxon>
        <taxon>Canalipalpata</taxon>
        <taxon>Sabellida</taxon>
        <taxon>Oweniida</taxon>
        <taxon>Oweniidae</taxon>
        <taxon>Owenia</taxon>
    </lineage>
</organism>
<dbReference type="Proteomes" id="UP000749559">
    <property type="component" value="Unassembled WGS sequence"/>
</dbReference>
<evidence type="ECO:0000256" key="1">
    <source>
        <dbReference type="SAM" id="MobiDB-lite"/>
    </source>
</evidence>
<keyword evidence="2" id="KW-1133">Transmembrane helix</keyword>
<reference evidence="3" key="1">
    <citation type="submission" date="2022-03" db="EMBL/GenBank/DDBJ databases">
        <authorList>
            <person name="Martin C."/>
        </authorList>
    </citation>
    <scope>NUCLEOTIDE SEQUENCE</scope>
</reference>